<dbReference type="Proteomes" id="UP000325004">
    <property type="component" value="Chromosome"/>
</dbReference>
<protein>
    <submittedName>
        <fullName evidence="1">Uncharacterized protein</fullName>
    </submittedName>
</protein>
<organism evidence="1 2">
    <name type="scientific">Candidatus Cytomitobacter primus</name>
    <dbReference type="NCBI Taxonomy" id="2066024"/>
    <lineage>
        <taxon>Bacteria</taxon>
        <taxon>Pseudomonadati</taxon>
        <taxon>Pseudomonadota</taxon>
        <taxon>Alphaproteobacteria</taxon>
        <taxon>Holosporales</taxon>
        <taxon>Holosporaceae</taxon>
        <taxon>Candidatus Cytomitobacter</taxon>
    </lineage>
</organism>
<sequence>MNLIENSYHDILAMIQKAKDIANGDIPNAQIKSDKKAYIAYDIIHNHLEDKHELFEKFVNNITHHLSDKEEDDDYNI</sequence>
<dbReference type="EMBL" id="CP043316">
    <property type="protein sequence ID" value="QEK38320.1"/>
    <property type="molecule type" value="Genomic_DNA"/>
</dbReference>
<name>A0A5C0UF31_9PROT</name>
<keyword evidence="2" id="KW-1185">Reference proteome</keyword>
<evidence type="ECO:0000313" key="1">
    <source>
        <dbReference type="EMBL" id="QEK38320.1"/>
    </source>
</evidence>
<accession>A0A5C0UF31</accession>
<dbReference type="RefSeq" id="WP_148971436.1">
    <property type="nucleotide sequence ID" value="NZ_CP043316.1"/>
</dbReference>
<gene>
    <name evidence="1" type="ORF">FZC34_00045</name>
</gene>
<proteinExistence type="predicted"/>
<reference evidence="1 2" key="1">
    <citation type="submission" date="2019-08" db="EMBL/GenBank/DDBJ databases">
        <title>Highly reduced genomes of protist endosymbionts show evolutionary convergence.</title>
        <authorList>
            <person name="George E."/>
            <person name="Husnik F."/>
            <person name="Tashyreva D."/>
            <person name="Prokopchuk G."/>
            <person name="Horak A."/>
            <person name="Kwong W.K."/>
            <person name="Lukes J."/>
            <person name="Keeling P.J."/>
        </authorList>
    </citation>
    <scope>NUCLEOTIDE SEQUENCE [LARGE SCALE GENOMIC DNA]</scope>
    <source>
        <strain evidence="1">1604LC</strain>
    </source>
</reference>
<evidence type="ECO:0000313" key="2">
    <source>
        <dbReference type="Proteomes" id="UP000325004"/>
    </source>
</evidence>
<dbReference type="AlphaFoldDB" id="A0A5C0UF31"/>
<dbReference type="KEGG" id="cpri:FZC34_00045"/>